<comment type="caution">
    <text evidence="3">The sequence shown here is derived from an EMBL/GenBank/DDBJ whole genome shotgun (WGS) entry which is preliminary data.</text>
</comment>
<reference evidence="3" key="1">
    <citation type="submission" date="2023-03" db="EMBL/GenBank/DDBJ databases">
        <title>Massive genome expansion in bonnet fungi (Mycena s.s.) driven by repeated elements and novel gene families across ecological guilds.</title>
        <authorList>
            <consortium name="Lawrence Berkeley National Laboratory"/>
            <person name="Harder C.B."/>
            <person name="Miyauchi S."/>
            <person name="Viragh M."/>
            <person name="Kuo A."/>
            <person name="Thoen E."/>
            <person name="Andreopoulos B."/>
            <person name="Lu D."/>
            <person name="Skrede I."/>
            <person name="Drula E."/>
            <person name="Henrissat B."/>
            <person name="Morin E."/>
            <person name="Kohler A."/>
            <person name="Barry K."/>
            <person name="LaButti K."/>
            <person name="Morin E."/>
            <person name="Salamov A."/>
            <person name="Lipzen A."/>
            <person name="Mereny Z."/>
            <person name="Hegedus B."/>
            <person name="Baldrian P."/>
            <person name="Stursova M."/>
            <person name="Weitz H."/>
            <person name="Taylor A."/>
            <person name="Grigoriev I.V."/>
            <person name="Nagy L.G."/>
            <person name="Martin F."/>
            <person name="Kauserud H."/>
        </authorList>
    </citation>
    <scope>NUCLEOTIDE SEQUENCE</scope>
    <source>
        <strain evidence="3">CBHHK182m</strain>
    </source>
</reference>
<dbReference type="InterPro" id="IPR041539">
    <property type="entry name" value="CxC5"/>
</dbReference>
<dbReference type="EMBL" id="JARKIB010000038">
    <property type="protein sequence ID" value="KAJ7760016.1"/>
    <property type="molecule type" value="Genomic_DNA"/>
</dbReference>
<feature type="domain" description="CxC6 like cysteine cluster associated with KDZ" evidence="2">
    <location>
        <begin position="348"/>
        <end position="411"/>
    </location>
</feature>
<feature type="domain" description="CxC5 like cysteine cluster associated with KDZ" evidence="1">
    <location>
        <begin position="110"/>
        <end position="230"/>
    </location>
</feature>
<dbReference type="InterPro" id="IPR040898">
    <property type="entry name" value="CxC6"/>
</dbReference>
<name>A0AAD7NGN3_9AGAR</name>
<gene>
    <name evidence="3" type="ORF">B0H16DRAFT_1720239</name>
</gene>
<accession>A0AAD7NGN3</accession>
<proteinExistence type="predicted"/>
<evidence type="ECO:0000313" key="3">
    <source>
        <dbReference type="EMBL" id="KAJ7760016.1"/>
    </source>
</evidence>
<organism evidence="3 4">
    <name type="scientific">Mycena metata</name>
    <dbReference type="NCBI Taxonomy" id="1033252"/>
    <lineage>
        <taxon>Eukaryota</taxon>
        <taxon>Fungi</taxon>
        <taxon>Dikarya</taxon>
        <taxon>Basidiomycota</taxon>
        <taxon>Agaricomycotina</taxon>
        <taxon>Agaricomycetes</taxon>
        <taxon>Agaricomycetidae</taxon>
        <taxon>Agaricales</taxon>
        <taxon>Marasmiineae</taxon>
        <taxon>Mycenaceae</taxon>
        <taxon>Mycena</taxon>
    </lineage>
</organism>
<dbReference type="Pfam" id="PF18721">
    <property type="entry name" value="CxC6"/>
    <property type="match status" value="1"/>
</dbReference>
<keyword evidence="4" id="KW-1185">Reference proteome</keyword>
<dbReference type="Proteomes" id="UP001215598">
    <property type="component" value="Unassembled WGS sequence"/>
</dbReference>
<dbReference type="Pfam" id="PF18718">
    <property type="entry name" value="CxC5"/>
    <property type="match status" value="1"/>
</dbReference>
<sequence>MSLQDVSAALLRFPELEGLNFHGLNQFLRMACLARQTIAFQQVNNRKPPPVLPLPILSTLATSLNATDTHLIQTCWAAFKEVLWEHPQVSPTDEEILAYNNAALPNGSSFRHIYPPVRACSNTMCSNYRETDEIMTLTEPMTHKATLYTAKNGALPVYSSSLYCRQCHRRYYHNYFVHKESSSRTYYGGVPNVIQVAQHFFIESALLELFANGMVFGWLSASNWARIYNCALADPNAHIANNKLAFASVYQHYKRPVPEGWNLELRNTDVTNGFLLYSLLLEKTERAGILMLPHDEATQKDRLQPALAERNKAMEGIGQEHWAHACDLCFVVFEDDNGNLMKIQSAHCDGDTIGHRSCKAHDCKTPLASHRRHFCPDHEHLTLKCAVIGCDEDVAAGHRTCRDPEHRALETTYFSRGKALFQLRSRLKKAGVAVQEDSVPPGMSEGDDDEVIIEVGRKGPVAVDCDGKAETGNRTLRAYFGSRRTHNEQLIMRSCGVILSRATFFGSEAVSAVNDFAKATFPSPESTPEFFVFDNNCKLDAHQRVINDRHFENTGKPVDVFHFTSKHKLTDHHCQLYCNPAAFPEMILKDGKWRFNTSICEQTNVWFGGFISVVQDMEVTRYNFFLDEMIKRRNRYVVGQLEAKGHCPWTIPMEALFPGKFQ</sequence>
<evidence type="ECO:0000259" key="1">
    <source>
        <dbReference type="Pfam" id="PF18718"/>
    </source>
</evidence>
<evidence type="ECO:0008006" key="5">
    <source>
        <dbReference type="Google" id="ProtNLM"/>
    </source>
</evidence>
<dbReference type="AlphaFoldDB" id="A0AAD7NGN3"/>
<evidence type="ECO:0000259" key="2">
    <source>
        <dbReference type="Pfam" id="PF18721"/>
    </source>
</evidence>
<protein>
    <recommendedName>
        <fullName evidence="5">CxC5 like cysteine cluster associated with KDZ domain-containing protein</fullName>
    </recommendedName>
</protein>
<evidence type="ECO:0000313" key="4">
    <source>
        <dbReference type="Proteomes" id="UP001215598"/>
    </source>
</evidence>